<dbReference type="PANTHER" id="PTHR39082:SF1">
    <property type="entry name" value="SCAVENGER RECEPTOR CLASS A MEMBER 3"/>
    <property type="match status" value="1"/>
</dbReference>
<dbReference type="InterPro" id="IPR003743">
    <property type="entry name" value="Zf-RING_7"/>
</dbReference>
<keyword evidence="1" id="KW-0175">Coiled coil</keyword>
<feature type="domain" description="C4-type zinc ribbon" evidence="2">
    <location>
        <begin position="198"/>
        <end position="230"/>
    </location>
</feature>
<evidence type="ECO:0000256" key="1">
    <source>
        <dbReference type="SAM" id="Coils"/>
    </source>
</evidence>
<evidence type="ECO:0000259" key="2">
    <source>
        <dbReference type="Pfam" id="PF02591"/>
    </source>
</evidence>
<protein>
    <recommendedName>
        <fullName evidence="2">C4-type zinc ribbon domain-containing protein</fullName>
    </recommendedName>
</protein>
<dbReference type="Pfam" id="PF02591">
    <property type="entry name" value="Zn_ribbon_9"/>
    <property type="match status" value="1"/>
</dbReference>
<dbReference type="PANTHER" id="PTHR39082">
    <property type="entry name" value="PHOSPHOLIPASE C-BETA-2-RELATED"/>
    <property type="match status" value="1"/>
</dbReference>
<evidence type="ECO:0000313" key="3">
    <source>
        <dbReference type="EMBL" id="SHO81627.1"/>
    </source>
</evidence>
<name>A0A1W1ELA6_9ZZZZ</name>
<sequence>MNNDLKELIKLSDIDKSIDSFSPKIESANRKLERAKAKLDSIIEKRDATNQLIEDNNRKISEYENQLEMLHQQLKDITKKNKIVTTEKEVKALTVEEEVAKENMSNVNEEIDKLQNINEKKSIELDEFKEEIERESALVESIIKDVEEITSDIDSKKSALYAKREGVTLGIKPNVLQFYERIRMWARNSAIVPMRKQACYGCFMRLNDKTYADIIKAEEIITCPHCDRIIYMEPVEEED</sequence>
<feature type="coiled-coil region" evidence="1">
    <location>
        <begin position="25"/>
        <end position="145"/>
    </location>
</feature>
<dbReference type="AlphaFoldDB" id="A0A1W1ELA6"/>
<proteinExistence type="predicted"/>
<accession>A0A1W1ELA6</accession>
<gene>
    <name evidence="3" type="ORF">MNB_SV-15-174</name>
</gene>
<dbReference type="EMBL" id="FRYL01000044">
    <property type="protein sequence ID" value="SHO81627.1"/>
    <property type="molecule type" value="Genomic_DNA"/>
</dbReference>
<organism evidence="3">
    <name type="scientific">hydrothermal vent metagenome</name>
    <dbReference type="NCBI Taxonomy" id="652676"/>
    <lineage>
        <taxon>unclassified sequences</taxon>
        <taxon>metagenomes</taxon>
        <taxon>ecological metagenomes</taxon>
    </lineage>
</organism>
<dbReference type="InterPro" id="IPR052376">
    <property type="entry name" value="Oxidative_Scav/Glycosyltrans"/>
</dbReference>
<dbReference type="Gene3D" id="1.10.287.1490">
    <property type="match status" value="1"/>
</dbReference>
<reference evidence="3" key="1">
    <citation type="submission" date="2016-10" db="EMBL/GenBank/DDBJ databases">
        <authorList>
            <person name="de Groot N.N."/>
        </authorList>
    </citation>
    <scope>NUCLEOTIDE SEQUENCE</scope>
</reference>